<evidence type="ECO:0000313" key="1">
    <source>
        <dbReference type="EMBL" id="PPK29596.1"/>
    </source>
</evidence>
<dbReference type="Proteomes" id="UP000239239">
    <property type="component" value="Unassembled WGS sequence"/>
</dbReference>
<comment type="caution">
    <text evidence="1">The sequence shown here is derived from an EMBL/GenBank/DDBJ whole genome shotgun (WGS) entry which is preliminary data.</text>
</comment>
<proteinExistence type="predicted"/>
<dbReference type="SUPFAM" id="SSF81301">
    <property type="entry name" value="Nucleotidyltransferase"/>
    <property type="match status" value="1"/>
</dbReference>
<gene>
    <name evidence="1" type="ORF">C3928_10980</name>
</gene>
<dbReference type="Pfam" id="PF04439">
    <property type="entry name" value="Adenyl_transf"/>
    <property type="match status" value="1"/>
</dbReference>
<dbReference type="RefSeq" id="WP_027228534.1">
    <property type="nucleotide sequence ID" value="NZ_CP017601.1"/>
</dbReference>
<dbReference type="InterPro" id="IPR007530">
    <property type="entry name" value="Aminoglycoside_adenylylTfrase"/>
</dbReference>
<keyword evidence="1" id="KW-0808">Transferase</keyword>
<dbReference type="Gene3D" id="3.30.460.10">
    <property type="entry name" value="Beta Polymerase, domain 2"/>
    <property type="match status" value="1"/>
</dbReference>
<evidence type="ECO:0000313" key="2">
    <source>
        <dbReference type="Proteomes" id="UP000239239"/>
    </source>
</evidence>
<dbReference type="OrthoDB" id="9776406at2"/>
<sequence length="288" mass="34207">MKNRRDEKTMLDLIIKVADDDERIKIVIMNGSRASPSAKKDIFQDYDIVYLVTEVESFVHDKNWIHQFGELLIMQTPDEMDGQWPKFKGKYTYLMQFKDWNRIDLTLLHINQLETMPRDSQSILLLDKDNLIVPFVEPTDEDYLPSPPTEKDFANCCNEFLWVSTYAAKGLWRKQLLYAKHVSEQIVKEELIKMLIWHIGIRTNFRQPMGSYGKYIENHLEPKLWQEFLKTYVDADYKNMWASLFKMCELFNELAAKVSSYFGYSFNQKEFDNVLDYLHDVKNNKIPP</sequence>
<accession>A0A2S6EWR9</accession>
<name>A0A2S6EWR9_LEGPN</name>
<protein>
    <submittedName>
        <fullName evidence="1">Aminoglycoside 6-adenylyltransferase</fullName>
    </submittedName>
</protein>
<dbReference type="AlphaFoldDB" id="A0A2S6EWR9"/>
<dbReference type="GO" id="GO:0016779">
    <property type="term" value="F:nucleotidyltransferase activity"/>
    <property type="evidence" value="ECO:0007669"/>
    <property type="project" value="UniProtKB-KW"/>
</dbReference>
<dbReference type="PIRSF" id="PIRSF000812">
    <property type="entry name" value="AAD"/>
    <property type="match status" value="1"/>
</dbReference>
<organism evidence="1 2">
    <name type="scientific">Legionella pneumophila</name>
    <dbReference type="NCBI Taxonomy" id="446"/>
    <lineage>
        <taxon>Bacteria</taxon>
        <taxon>Pseudomonadati</taxon>
        <taxon>Pseudomonadota</taxon>
        <taxon>Gammaproteobacteria</taxon>
        <taxon>Legionellales</taxon>
        <taxon>Legionellaceae</taxon>
        <taxon>Legionella</taxon>
    </lineage>
</organism>
<dbReference type="EMBL" id="PQWY01000016">
    <property type="protein sequence ID" value="PPK29596.1"/>
    <property type="molecule type" value="Genomic_DNA"/>
</dbReference>
<dbReference type="InterPro" id="IPR043519">
    <property type="entry name" value="NT_sf"/>
</dbReference>
<dbReference type="SUPFAM" id="SSF81631">
    <property type="entry name" value="PAP/OAS1 substrate-binding domain"/>
    <property type="match status" value="1"/>
</dbReference>
<keyword evidence="1" id="KW-0548">Nucleotidyltransferase</keyword>
<reference evidence="1 2" key="1">
    <citation type="submission" date="2018-02" db="EMBL/GenBank/DDBJ databases">
        <title>Draft genome sequences of four Legionella pneumophila clinical strains isolated in Ontario.</title>
        <authorList>
            <person name="Fortuna A."/>
            <person name="Ramnarine R."/>
            <person name="Li A."/>
            <person name="Frantz C."/>
            <person name="Mallo G."/>
        </authorList>
    </citation>
    <scope>NUCLEOTIDE SEQUENCE [LARGE SCALE GENOMIC DNA]</scope>
    <source>
        <strain evidence="1 2">LG61</strain>
    </source>
</reference>
<dbReference type="Gene3D" id="1.20.120.330">
    <property type="entry name" value="Nucleotidyltransferases domain 2"/>
    <property type="match status" value="1"/>
</dbReference>